<gene>
    <name evidence="2" type="ORF">GCM10009827_072190</name>
</gene>
<dbReference type="PROSITE" id="PS51186">
    <property type="entry name" value="GNAT"/>
    <property type="match status" value="1"/>
</dbReference>
<evidence type="ECO:0000259" key="1">
    <source>
        <dbReference type="PROSITE" id="PS51186"/>
    </source>
</evidence>
<reference evidence="3" key="1">
    <citation type="journal article" date="2019" name="Int. J. Syst. Evol. Microbiol.">
        <title>The Global Catalogue of Microorganisms (GCM) 10K type strain sequencing project: providing services to taxonomists for standard genome sequencing and annotation.</title>
        <authorList>
            <consortium name="The Broad Institute Genomics Platform"/>
            <consortium name="The Broad Institute Genome Sequencing Center for Infectious Disease"/>
            <person name="Wu L."/>
            <person name="Ma J."/>
        </authorList>
    </citation>
    <scope>NUCLEOTIDE SEQUENCE [LARGE SCALE GENOMIC DNA]</scope>
    <source>
        <strain evidence="3">JCM 15933</strain>
    </source>
</reference>
<dbReference type="SUPFAM" id="SSF55729">
    <property type="entry name" value="Acyl-CoA N-acyltransferases (Nat)"/>
    <property type="match status" value="1"/>
</dbReference>
<dbReference type="Gene3D" id="3.40.630.30">
    <property type="match status" value="1"/>
</dbReference>
<proteinExistence type="predicted"/>
<dbReference type="InterPro" id="IPR000182">
    <property type="entry name" value="GNAT_dom"/>
</dbReference>
<protein>
    <recommendedName>
        <fullName evidence="1">N-acetyltransferase domain-containing protein</fullName>
    </recommendedName>
</protein>
<evidence type="ECO:0000313" key="3">
    <source>
        <dbReference type="Proteomes" id="UP001501470"/>
    </source>
</evidence>
<comment type="caution">
    <text evidence="2">The sequence shown here is derived from an EMBL/GenBank/DDBJ whole genome shotgun (WGS) entry which is preliminary data.</text>
</comment>
<dbReference type="Proteomes" id="UP001501470">
    <property type="component" value="Unassembled WGS sequence"/>
</dbReference>
<accession>A0ABP4MDM7</accession>
<feature type="domain" description="N-acetyltransferase" evidence="1">
    <location>
        <begin position="17"/>
        <end position="170"/>
    </location>
</feature>
<dbReference type="PANTHER" id="PTHR39173:SF1">
    <property type="entry name" value="ACETYLTRANSFERASE"/>
    <property type="match status" value="1"/>
</dbReference>
<dbReference type="RefSeq" id="WP_344507160.1">
    <property type="nucleotide sequence ID" value="NZ_BAAAQD010000016.1"/>
</dbReference>
<name>A0ABP4MDM7_9ACTN</name>
<dbReference type="PANTHER" id="PTHR39173">
    <property type="entry name" value="ACETYLTRANSFERASE"/>
    <property type="match status" value="1"/>
</dbReference>
<dbReference type="InterPro" id="IPR016181">
    <property type="entry name" value="Acyl_CoA_acyltransferase"/>
</dbReference>
<dbReference type="CDD" id="cd04301">
    <property type="entry name" value="NAT_SF"/>
    <property type="match status" value="1"/>
</dbReference>
<keyword evidence="3" id="KW-1185">Reference proteome</keyword>
<dbReference type="Pfam" id="PF00583">
    <property type="entry name" value="Acetyltransf_1"/>
    <property type="match status" value="1"/>
</dbReference>
<organism evidence="2 3">
    <name type="scientific">Dactylosporangium maewongense</name>
    <dbReference type="NCBI Taxonomy" id="634393"/>
    <lineage>
        <taxon>Bacteria</taxon>
        <taxon>Bacillati</taxon>
        <taxon>Actinomycetota</taxon>
        <taxon>Actinomycetes</taxon>
        <taxon>Micromonosporales</taxon>
        <taxon>Micromonosporaceae</taxon>
        <taxon>Dactylosporangium</taxon>
    </lineage>
</organism>
<evidence type="ECO:0000313" key="2">
    <source>
        <dbReference type="EMBL" id="GAA1542226.1"/>
    </source>
</evidence>
<dbReference type="EMBL" id="BAAAQD010000016">
    <property type="protein sequence ID" value="GAA1542226.1"/>
    <property type="molecule type" value="Genomic_DNA"/>
</dbReference>
<sequence length="170" mass="18613">MITLTTQPRLEAPTATVRASYLTGEQADCLASGFDTGWLGPASEDFDGYVASCQGVQRRWDVPFSTYWYIAGEHYLGTLVIRHELTPALLGDGGHIGYHVSPAWRRQGHATRMLAAGLAEARRLGFAEVLLTCDPANEASRKVIVANGGQLNETLGAELRYWIDLDPARH</sequence>